<name>A0ABV2VMI8_9ACTN</name>
<evidence type="ECO:0000313" key="1">
    <source>
        <dbReference type="EMBL" id="MEU0153177.1"/>
    </source>
</evidence>
<protein>
    <submittedName>
        <fullName evidence="1">Uncharacterized protein</fullName>
    </submittedName>
</protein>
<accession>A0ABV2VMI8</accession>
<dbReference type="RefSeq" id="WP_355665025.1">
    <property type="nucleotide sequence ID" value="NZ_JBEXRX010000036.1"/>
</dbReference>
<organism evidence="1 2">
    <name type="scientific">Micromonospora fulviviridis</name>
    <dbReference type="NCBI Taxonomy" id="47860"/>
    <lineage>
        <taxon>Bacteria</taxon>
        <taxon>Bacillati</taxon>
        <taxon>Actinomycetota</taxon>
        <taxon>Actinomycetes</taxon>
        <taxon>Micromonosporales</taxon>
        <taxon>Micromonosporaceae</taxon>
        <taxon>Micromonospora</taxon>
    </lineage>
</organism>
<evidence type="ECO:0000313" key="2">
    <source>
        <dbReference type="Proteomes" id="UP001550348"/>
    </source>
</evidence>
<gene>
    <name evidence="1" type="ORF">ABZ071_14870</name>
</gene>
<dbReference type="Proteomes" id="UP001550348">
    <property type="component" value="Unassembled WGS sequence"/>
</dbReference>
<keyword evidence="2" id="KW-1185">Reference proteome</keyword>
<sequence length="70" mass="7485">MGLPLPRNDRGLARGVGSSLADDVDHLGAYGDTQCDPLEVSVVPDLQLEGVEQLPLLLVGQVEHVQINVR</sequence>
<proteinExistence type="predicted"/>
<reference evidence="1 2" key="1">
    <citation type="submission" date="2024-06" db="EMBL/GenBank/DDBJ databases">
        <title>The Natural Products Discovery Center: Release of the First 8490 Sequenced Strains for Exploring Actinobacteria Biosynthetic Diversity.</title>
        <authorList>
            <person name="Kalkreuter E."/>
            <person name="Kautsar S.A."/>
            <person name="Yang D."/>
            <person name="Bader C.D."/>
            <person name="Teijaro C.N."/>
            <person name="Fluegel L."/>
            <person name="Davis C.M."/>
            <person name="Simpson J.R."/>
            <person name="Lauterbach L."/>
            <person name="Steele A.D."/>
            <person name="Gui C."/>
            <person name="Meng S."/>
            <person name="Li G."/>
            <person name="Viehrig K."/>
            <person name="Ye F."/>
            <person name="Su P."/>
            <person name="Kiefer A.F."/>
            <person name="Nichols A."/>
            <person name="Cepeda A.J."/>
            <person name="Yan W."/>
            <person name="Fan B."/>
            <person name="Jiang Y."/>
            <person name="Adhikari A."/>
            <person name="Zheng C.-J."/>
            <person name="Schuster L."/>
            <person name="Cowan T.M."/>
            <person name="Smanski M.J."/>
            <person name="Chevrette M.G."/>
            <person name="De Carvalho L.P.S."/>
            <person name="Shen B."/>
        </authorList>
    </citation>
    <scope>NUCLEOTIDE SEQUENCE [LARGE SCALE GENOMIC DNA]</scope>
    <source>
        <strain evidence="1 2">NPDC006286</strain>
    </source>
</reference>
<comment type="caution">
    <text evidence="1">The sequence shown here is derived from an EMBL/GenBank/DDBJ whole genome shotgun (WGS) entry which is preliminary data.</text>
</comment>
<dbReference type="EMBL" id="JBEXRX010000036">
    <property type="protein sequence ID" value="MEU0153177.1"/>
    <property type="molecule type" value="Genomic_DNA"/>
</dbReference>